<evidence type="ECO:0000256" key="5">
    <source>
        <dbReference type="ARBA" id="ARBA00023027"/>
    </source>
</evidence>
<keyword evidence="2 6" id="KW-0479">Metal-binding</keyword>
<dbReference type="HAMAP" id="MF_00304">
    <property type="entry name" value="Thi4"/>
    <property type="match status" value="1"/>
</dbReference>
<evidence type="ECO:0000256" key="2">
    <source>
        <dbReference type="ARBA" id="ARBA00022723"/>
    </source>
</evidence>
<dbReference type="PANTHER" id="PTHR43422:SF3">
    <property type="entry name" value="THIAMINE THIAZOLE SYNTHASE"/>
    <property type="match status" value="1"/>
</dbReference>
<sequence>MKLEEVIISQAIVESFYQDFRKYLTVEVAIAGAGPAGLTASYYLAKEGVKTVVFEKSLRVGGGMPGGGMMFNKIVVQESAKKILEEMNIKHSTYREGYYIADSIEAISALTLKAIRAGVKIFNLMGVEDITIKNNRVSGLVINWEAVRIAKLHVDPLTVSCDIAVDATGHDCEVVKKLQQREGIKLVTPTGRIVGEGPMWAERGEEQILECTKEVYPGIYVAGMAANAVFGAPRMGPIFGGMLLSGEKVAKAILDQIR</sequence>
<feature type="binding site" evidence="6">
    <location>
        <begin position="153"/>
        <end position="155"/>
    </location>
    <ligand>
        <name>NAD(+)</name>
        <dbReference type="ChEBI" id="CHEBI:57540"/>
        <note>ligand shared between two adjacent protomers</note>
    </ligand>
</feature>
<dbReference type="GO" id="GO:0009228">
    <property type="term" value="P:thiamine biosynthetic process"/>
    <property type="evidence" value="ECO:0007669"/>
    <property type="project" value="UniProtKB-KW"/>
</dbReference>
<accession>A0A7V0QRE7</accession>
<comment type="subunit">
    <text evidence="6">Homooctamer; tetramer of dimers.</text>
</comment>
<feature type="binding site" description="in other chain" evidence="6">
    <location>
        <position position="63"/>
    </location>
    <ligand>
        <name>NAD(+)</name>
        <dbReference type="ChEBI" id="CHEBI:57540"/>
        <note>ligand shared between two adjacent protomers</note>
    </ligand>
</feature>
<dbReference type="InterPro" id="IPR022828">
    <property type="entry name" value="Thi4_prok"/>
</dbReference>
<evidence type="ECO:0000256" key="4">
    <source>
        <dbReference type="ARBA" id="ARBA00023004"/>
    </source>
</evidence>
<dbReference type="Gene3D" id="3.50.50.60">
    <property type="entry name" value="FAD/NAD(P)-binding domain"/>
    <property type="match status" value="1"/>
</dbReference>
<gene>
    <name evidence="6" type="primary">thi4</name>
    <name evidence="7" type="ORF">ENG47_00920</name>
</gene>
<dbReference type="UniPathway" id="UPA00060"/>
<dbReference type="GO" id="GO:0052837">
    <property type="term" value="P:thiazole biosynthetic process"/>
    <property type="evidence" value="ECO:0007669"/>
    <property type="project" value="UniProtKB-UniRule"/>
</dbReference>
<dbReference type="GO" id="GO:0009229">
    <property type="term" value="P:thiamine diphosphate biosynthetic process"/>
    <property type="evidence" value="ECO:0007669"/>
    <property type="project" value="UniProtKB-UniRule"/>
</dbReference>
<comment type="cofactor">
    <cofactor evidence="6">
        <name>Fe(2+)</name>
        <dbReference type="ChEBI" id="CHEBI:29033"/>
    </cofactor>
</comment>
<dbReference type="GO" id="GO:0005506">
    <property type="term" value="F:iron ion binding"/>
    <property type="evidence" value="ECO:0007669"/>
    <property type="project" value="UniProtKB-UniRule"/>
</dbReference>
<comment type="similarity">
    <text evidence="6">Belongs to the THI4 family.</text>
</comment>
<dbReference type="PRINTS" id="PR00419">
    <property type="entry name" value="ADXRDTASE"/>
</dbReference>
<dbReference type="AlphaFoldDB" id="A0A7V0QRE7"/>
<evidence type="ECO:0000256" key="6">
    <source>
        <dbReference type="HAMAP-Rule" id="MF_00304"/>
    </source>
</evidence>
<dbReference type="EMBL" id="DRBC01000055">
    <property type="protein sequence ID" value="HDN84302.1"/>
    <property type="molecule type" value="Genomic_DNA"/>
</dbReference>
<evidence type="ECO:0000313" key="7">
    <source>
        <dbReference type="EMBL" id="HDN84302.1"/>
    </source>
</evidence>
<feature type="binding site" description="in other chain" evidence="6">
    <location>
        <position position="224"/>
    </location>
    <ligand>
        <name>NAD(+)</name>
        <dbReference type="ChEBI" id="CHEBI:57540"/>
        <note>ligand shared between two adjacent protomers</note>
    </ligand>
</feature>
<comment type="catalytic activity">
    <reaction evidence="6">
        <text>hydrogen sulfide + glycine + NAD(+) = ADP-5-ethyl-4-methylthiazole-2-carboxylate + nicotinamide + 3 H2O + H(+)</text>
        <dbReference type="Rhea" id="RHEA:55704"/>
        <dbReference type="ChEBI" id="CHEBI:15377"/>
        <dbReference type="ChEBI" id="CHEBI:15378"/>
        <dbReference type="ChEBI" id="CHEBI:17154"/>
        <dbReference type="ChEBI" id="CHEBI:29919"/>
        <dbReference type="ChEBI" id="CHEBI:57305"/>
        <dbReference type="ChEBI" id="CHEBI:57540"/>
        <dbReference type="ChEBI" id="CHEBI:139151"/>
        <dbReference type="EC" id="2.4.2.59"/>
    </reaction>
</comment>
<dbReference type="InterPro" id="IPR036188">
    <property type="entry name" value="FAD/NAD-bd_sf"/>
</dbReference>
<dbReference type="PANTHER" id="PTHR43422">
    <property type="entry name" value="THIAMINE THIAZOLE SYNTHASE"/>
    <property type="match status" value="1"/>
</dbReference>
<keyword evidence="3 6" id="KW-0784">Thiamine biosynthesis</keyword>
<reference evidence="7" key="1">
    <citation type="journal article" date="2020" name="mSystems">
        <title>Genome- and Community-Level Interaction Insights into Carbon Utilization and Element Cycling Functions of Hydrothermarchaeota in Hydrothermal Sediment.</title>
        <authorList>
            <person name="Zhou Z."/>
            <person name="Liu Y."/>
            <person name="Xu W."/>
            <person name="Pan J."/>
            <person name="Luo Z.H."/>
            <person name="Li M."/>
        </authorList>
    </citation>
    <scope>NUCLEOTIDE SEQUENCE [LARGE SCALE GENOMIC DNA]</scope>
    <source>
        <strain evidence="7">HyVt-219</strain>
    </source>
</reference>
<evidence type="ECO:0000256" key="1">
    <source>
        <dbReference type="ARBA" id="ARBA00022679"/>
    </source>
</evidence>
<keyword evidence="5 6" id="KW-0520">NAD</keyword>
<dbReference type="GO" id="GO:0016763">
    <property type="term" value="F:pentosyltransferase activity"/>
    <property type="evidence" value="ECO:0007669"/>
    <property type="project" value="UniProtKB-UniRule"/>
</dbReference>
<dbReference type="EC" id="2.4.2.59" evidence="6"/>
<feature type="binding site" evidence="6">
    <location>
        <position position="234"/>
    </location>
    <ligand>
        <name>glycine</name>
        <dbReference type="ChEBI" id="CHEBI:57305"/>
    </ligand>
</feature>
<dbReference type="InterPro" id="IPR002922">
    <property type="entry name" value="Thi4_fam"/>
</dbReference>
<comment type="function">
    <text evidence="6">Involved in the biosynthesis of the thiazole moiety of thiamine. Catalyzes the conversion of NAD and glycine to adenosine diphosphate 5-(2-hydroxyethyl)-4-methylthiazole-2-carboxylate (ADT), an adenylated thiazole intermediate, using free sulfide as a source of sulfur.</text>
</comment>
<comment type="caution">
    <text evidence="7">The sequence shown here is derived from an EMBL/GenBank/DDBJ whole genome shotgun (WGS) entry which is preliminary data.</text>
</comment>
<proteinExistence type="inferred from homology"/>
<feature type="binding site" description="in other chain" evidence="6">
    <location>
        <begin position="55"/>
        <end position="56"/>
    </location>
    <ligand>
        <name>NAD(+)</name>
        <dbReference type="ChEBI" id="CHEBI:57540"/>
        <note>ligand shared between two adjacent protomers</note>
    </ligand>
</feature>
<name>A0A7V0QRE7_UNCAE</name>
<dbReference type="Proteomes" id="UP000885660">
    <property type="component" value="Unassembled WGS sequence"/>
</dbReference>
<feature type="binding site" description="in other chain" evidence="6">
    <location>
        <position position="127"/>
    </location>
    <ligand>
        <name>NAD(+)</name>
        <dbReference type="ChEBI" id="CHEBI:57540"/>
        <note>ligand shared between two adjacent protomers</note>
    </ligand>
</feature>
<feature type="binding site" description="in other chain" evidence="6">
    <location>
        <position position="36"/>
    </location>
    <ligand>
        <name>NAD(+)</name>
        <dbReference type="ChEBI" id="CHEBI:57540"/>
        <note>ligand shared between two adjacent protomers</note>
    </ligand>
</feature>
<keyword evidence="1 6" id="KW-0808">Transferase</keyword>
<dbReference type="SUPFAM" id="SSF51905">
    <property type="entry name" value="FAD/NAD(P)-binding domain"/>
    <property type="match status" value="1"/>
</dbReference>
<feature type="binding site" description="in other chain" evidence="6">
    <location>
        <position position="170"/>
    </location>
    <ligand>
        <name>Fe cation</name>
        <dbReference type="ChEBI" id="CHEBI:24875"/>
        <note>ligand shared between two adjacent protomers</note>
    </ligand>
</feature>
<protein>
    <recommendedName>
        <fullName evidence="6">Thiamine thiazole synthase</fullName>
        <ecNumber evidence="6">2.4.2.59</ecNumber>
    </recommendedName>
</protein>
<keyword evidence="4 6" id="KW-0408">Iron</keyword>
<evidence type="ECO:0000256" key="3">
    <source>
        <dbReference type="ARBA" id="ARBA00022977"/>
    </source>
</evidence>
<organism evidence="7">
    <name type="scientific">Aerophobetes bacterium</name>
    <dbReference type="NCBI Taxonomy" id="2030807"/>
    <lineage>
        <taxon>Bacteria</taxon>
        <taxon>Candidatus Aerophobota</taxon>
    </lineage>
</organism>
<comment type="pathway">
    <text evidence="6">Cofactor biosynthesis; thiamine diphosphate biosynthesis.</text>
</comment>
<comment type="caution">
    <text evidence="6">Lacks conserved residue(s) required for the propagation of feature annotation.</text>
</comment>
<dbReference type="NCBIfam" id="TIGR00292">
    <property type="entry name" value="sulfide-dependent adenosine diphosphate thiazole synthase"/>
    <property type="match status" value="1"/>
</dbReference>
<feature type="binding site" evidence="6">
    <location>
        <position position="155"/>
    </location>
    <ligand>
        <name>Fe cation</name>
        <dbReference type="ChEBI" id="CHEBI:24875"/>
        <note>ligand shared between two adjacent protomers</note>
    </ligand>
</feature>
<dbReference type="Pfam" id="PF01946">
    <property type="entry name" value="Thi4"/>
    <property type="match status" value="1"/>
</dbReference>